<dbReference type="EMBL" id="CP025043">
    <property type="protein sequence ID" value="AUA18194.1"/>
    <property type="molecule type" value="Genomic_DNA"/>
</dbReference>
<organism evidence="1 2">
    <name type="scientific">Streptococcus suis</name>
    <dbReference type="NCBI Taxonomy" id="1307"/>
    <lineage>
        <taxon>Bacteria</taxon>
        <taxon>Bacillati</taxon>
        <taxon>Bacillota</taxon>
        <taxon>Bacilli</taxon>
        <taxon>Lactobacillales</taxon>
        <taxon>Streptococcaceae</taxon>
        <taxon>Streptococcus</taxon>
    </lineage>
</organism>
<evidence type="ECO:0000313" key="2">
    <source>
        <dbReference type="Proteomes" id="UP000231863"/>
    </source>
</evidence>
<evidence type="ECO:0000313" key="1">
    <source>
        <dbReference type="EMBL" id="AUA18194.1"/>
    </source>
</evidence>
<gene>
    <name evidence="1" type="ORF">CWI26_01025</name>
</gene>
<dbReference type="AlphaFoldDB" id="A0A2I5KLG5"/>
<proteinExistence type="predicted"/>
<protein>
    <submittedName>
        <fullName evidence="1">Uncharacterized protein</fullName>
    </submittedName>
</protein>
<sequence>MCKLGYGTDIKPALTSSLYINIQVLSSAFVEKYTKETGKHSENAINYPRKQTSFSANTMKTHPENLAESRRGWAESPAPLLRVRVNISAQWLIGFNSLGDC</sequence>
<dbReference type="Proteomes" id="UP000231863">
    <property type="component" value="Chromosome"/>
</dbReference>
<reference evidence="1 2" key="1">
    <citation type="submission" date="2017-11" db="EMBL/GenBank/DDBJ databases">
        <title>Genome analysis of Streptococcus suis serotype chz stain ah681.</title>
        <authorList>
            <person name="Pan Z."/>
            <person name="Zhang Y."/>
            <person name="Ma J."/>
            <person name="Lu P."/>
            <person name="Zhu Y."/>
            <person name="Zhong X."/>
            <person name="Dong W."/>
            <person name="Lu C."/>
            <person name="Yao H."/>
        </authorList>
    </citation>
    <scope>NUCLEOTIDE SEQUENCE [LARGE SCALE GENOMIC DNA]</scope>
    <source>
        <strain evidence="1 2">AH681</strain>
    </source>
</reference>
<name>A0A2I5KLG5_STRSU</name>
<accession>A0A2I5KLG5</accession>